<dbReference type="NCBIfam" id="NF041121">
    <property type="entry name" value="SAV_2336_NTERM"/>
    <property type="match status" value="1"/>
</dbReference>
<dbReference type="InterPro" id="IPR026367">
    <property type="entry name" value="FxsC_C"/>
</dbReference>
<feature type="region of interest" description="Disordered" evidence="1">
    <location>
        <begin position="817"/>
        <end position="837"/>
    </location>
</feature>
<dbReference type="EMBL" id="AP009493">
    <property type="protein sequence ID" value="BAG18883.1"/>
    <property type="molecule type" value="Genomic_DNA"/>
</dbReference>
<dbReference type="Gene3D" id="3.40.50.10140">
    <property type="entry name" value="Toll/interleukin-1 receptor homology (TIR) domain"/>
    <property type="match status" value="1"/>
</dbReference>
<dbReference type="KEGG" id="sgr:SGR_2054"/>
<dbReference type="HOGENOM" id="CLU_299548_0_0_11"/>
<feature type="region of interest" description="Disordered" evidence="1">
    <location>
        <begin position="527"/>
        <end position="549"/>
    </location>
</feature>
<dbReference type="Proteomes" id="UP000001685">
    <property type="component" value="Chromosome"/>
</dbReference>
<organism evidence="3 4">
    <name type="scientific">Streptomyces griseus subsp. griseus (strain JCM 4626 / CBS 651.72 / NBRC 13350 / KCC S-0626 / ISP 5235)</name>
    <dbReference type="NCBI Taxonomy" id="455632"/>
    <lineage>
        <taxon>Bacteria</taxon>
        <taxon>Bacillati</taxon>
        <taxon>Actinomycetota</taxon>
        <taxon>Actinomycetes</taxon>
        <taxon>Kitasatosporales</taxon>
        <taxon>Streptomycetaceae</taxon>
        <taxon>Streptomyces</taxon>
    </lineage>
</organism>
<name>B1VZZ4_STRGG</name>
<evidence type="ECO:0000259" key="2">
    <source>
        <dbReference type="PROSITE" id="PS50104"/>
    </source>
</evidence>
<feature type="domain" description="TIR" evidence="2">
    <location>
        <begin position="595"/>
        <end position="756"/>
    </location>
</feature>
<dbReference type="Pfam" id="PF13676">
    <property type="entry name" value="TIR_2"/>
    <property type="match status" value="1"/>
</dbReference>
<feature type="compositionally biased region" description="Low complexity" evidence="1">
    <location>
        <begin position="527"/>
        <end position="541"/>
    </location>
</feature>
<dbReference type="PROSITE" id="PS50104">
    <property type="entry name" value="TIR"/>
    <property type="match status" value="1"/>
</dbReference>
<evidence type="ECO:0000313" key="4">
    <source>
        <dbReference type="Proteomes" id="UP000001685"/>
    </source>
</evidence>
<dbReference type="NCBIfam" id="NF040588">
    <property type="entry name" value="FxsC_Nterm"/>
    <property type="match status" value="1"/>
</dbReference>
<accession>B1VZZ4</accession>
<dbReference type="RefSeq" id="WP_012378950.1">
    <property type="nucleotide sequence ID" value="NC_010572.1"/>
</dbReference>
<sequence>MHEQAEGLRTVVAALCGLGRDFDAERIAEILWLAAQDDGSAAVGGAKIDGTGRRAGPATPAAADRPPTDSLASKADQPAPRSSLHTPWGDGVPGSGAVGVSLPRAGSLPRGRELARALKPLKRPWPRGRRQRLDITATVSDYVRVGELTPVFSDEPERWFDAIVVVDRSPTMAVWAGTADELVRLLARTGVFRTVRVHELYADPSPGNTPTLHGPLGQRVEVGGERSVHPRRLMFVFSDWASAAWRDGSQWNRLRTWADSVPTVLLNPLPSKIWRQTGMSLPAVRVVSPGRPGATNAQLRFVRTLLMDHAFPGTADRDWLPVPVNSLSPHAVGRWARTLMLADPAGCEALLLPAPGRVEQMREEEESEGVADPLSGRSLTDAYLYRVSPAAVRLAVLCSLYPQVSVDLLQVVQQSLVPEATTADLAEFVVGGLVTVTEAARAGGHPVLRFRDGTREQLMPRLGTRDARRLDSAVDRFIASNSGSLDRFSAAVSGDGTATGIPVDPEPFGEVSAGALCAVGLPADAALPAGPAETSENSSAEPLEEPAADPAAFTTAGEPEDFARATDAGPTGRETFLRPFARGPAGRETAEPADHRPYFFLSHARTPGYGGGTDPDMWVERLFQDLCGHVMAMTDLPAGAPAGFMDREIRSGEGWSERLGDALATCRVFVPLFSPRYFANETCGKEWYAFEQRAIHQRARPNQPADAIVPALWVPVPPSQLPSVAERLQFNHHDFGERYVSDGLHGLIKLRIFAEEYERAVYELAKRIVRVADSVRVDTGRPVDYRQAPSAFGSPGSRGGGLRPMRITVVAPTRHDLPEGRSPECYGDTPEEWSPYSPDASRPLAYVAEELVRSLNYQAVITSFDEDRHDGTVPPSAPEILLVDRWALRDEDRRRRLAAFDAENRPWVTVVVPWNHRDPQSGAAEAELTELLVAVMPRAMRRASAFVRAAARGVATVEAFGQVLPQVVEVAAHQFLRHAQVNPPTQVLRDRTFLLPDRDAP</sequence>
<dbReference type="InterPro" id="IPR000157">
    <property type="entry name" value="TIR_dom"/>
</dbReference>
<dbReference type="NCBIfam" id="TIGR04276">
    <property type="entry name" value="FxsC_Cterm"/>
    <property type="match status" value="1"/>
</dbReference>
<reference evidence="4" key="1">
    <citation type="journal article" date="2008" name="J. Bacteriol.">
        <title>Genome sequence of the streptomycin-producing microorganism Streptomyces griseus IFO 13350.</title>
        <authorList>
            <person name="Ohnishi Y."/>
            <person name="Ishikawa J."/>
            <person name="Hara H."/>
            <person name="Suzuki H."/>
            <person name="Ikenoya M."/>
            <person name="Ikeda H."/>
            <person name="Yamashita A."/>
            <person name="Hattori M."/>
            <person name="Horinouchi S."/>
        </authorList>
    </citation>
    <scope>NUCLEOTIDE SEQUENCE [LARGE SCALE GENOMIC DNA]</scope>
    <source>
        <strain evidence="4">JCM 4626 / NBRC 13350</strain>
    </source>
</reference>
<dbReference type="AlphaFoldDB" id="B1VZZ4"/>
<proteinExistence type="predicted"/>
<feature type="compositionally biased region" description="Low complexity" evidence="1">
    <location>
        <begin position="54"/>
        <end position="69"/>
    </location>
</feature>
<evidence type="ECO:0000313" key="3">
    <source>
        <dbReference type="EMBL" id="BAG18883.1"/>
    </source>
</evidence>
<dbReference type="eggNOG" id="COG1262">
    <property type="taxonomic scope" value="Bacteria"/>
</dbReference>
<gene>
    <name evidence="3" type="ordered locus">SGR_2054</name>
</gene>
<protein>
    <recommendedName>
        <fullName evidence="2">TIR domain-containing protein</fullName>
    </recommendedName>
</protein>
<dbReference type="InterPro" id="IPR035897">
    <property type="entry name" value="Toll_tir_struct_dom_sf"/>
</dbReference>
<feature type="region of interest" description="Disordered" evidence="1">
    <location>
        <begin position="562"/>
        <end position="591"/>
    </location>
</feature>
<evidence type="ECO:0000256" key="1">
    <source>
        <dbReference type="SAM" id="MobiDB-lite"/>
    </source>
</evidence>
<dbReference type="InterPro" id="IPR047738">
    <property type="entry name" value="SAV_2336-like_N"/>
</dbReference>
<dbReference type="InterPro" id="IPR047603">
    <property type="entry name" value="FxsC_N"/>
</dbReference>
<feature type="region of interest" description="Disordered" evidence="1">
    <location>
        <begin position="45"/>
        <end position="104"/>
    </location>
</feature>
<dbReference type="GO" id="GO:0007165">
    <property type="term" value="P:signal transduction"/>
    <property type="evidence" value="ECO:0007669"/>
    <property type="project" value="InterPro"/>
</dbReference>
<dbReference type="SUPFAM" id="SSF52200">
    <property type="entry name" value="Toll/Interleukin receptor TIR domain"/>
    <property type="match status" value="1"/>
</dbReference>